<dbReference type="InterPro" id="IPR047690">
    <property type="entry name" value="IPExxxVDY_fam"/>
</dbReference>
<sequence>MISTTSSKLVLESIEDDESVLFAIHASVEPYRLAFLLNKNLHIKLERNKKDLDATCKGAVGYFPLFCYHDMSEDLSYYLIANKCMRDNDALHQIDLDPSSGNLFSSQETSTTTYLIPERKRTDYFLKIYAEATEYIDQTIAHKLNAIPAIATAYLEQQDQLKSKEYLIFD</sequence>
<dbReference type="RefSeq" id="WP_343766277.1">
    <property type="nucleotide sequence ID" value="NZ_BAAAFG010000015.1"/>
</dbReference>
<keyword evidence="2" id="KW-1185">Reference proteome</keyword>
<evidence type="ECO:0000313" key="1">
    <source>
        <dbReference type="EMBL" id="GAA0872625.1"/>
    </source>
</evidence>
<gene>
    <name evidence="1" type="ORF">GCM10009117_17720</name>
</gene>
<name>A0ABP3XW15_9FLAO</name>
<comment type="caution">
    <text evidence="1">The sequence shown here is derived from an EMBL/GenBank/DDBJ whole genome shotgun (WGS) entry which is preliminary data.</text>
</comment>
<dbReference type="NCBIfam" id="NF033205">
    <property type="entry name" value="IPExxxVDY"/>
    <property type="match status" value="1"/>
</dbReference>
<evidence type="ECO:0000313" key="2">
    <source>
        <dbReference type="Proteomes" id="UP001500507"/>
    </source>
</evidence>
<dbReference type="Proteomes" id="UP001500507">
    <property type="component" value="Unassembled WGS sequence"/>
</dbReference>
<evidence type="ECO:0008006" key="3">
    <source>
        <dbReference type="Google" id="ProtNLM"/>
    </source>
</evidence>
<organism evidence="1 2">
    <name type="scientific">Gangjinia marincola</name>
    <dbReference type="NCBI Taxonomy" id="578463"/>
    <lineage>
        <taxon>Bacteria</taxon>
        <taxon>Pseudomonadati</taxon>
        <taxon>Bacteroidota</taxon>
        <taxon>Flavobacteriia</taxon>
        <taxon>Flavobacteriales</taxon>
        <taxon>Flavobacteriaceae</taxon>
        <taxon>Gangjinia</taxon>
    </lineage>
</organism>
<reference evidence="2" key="1">
    <citation type="journal article" date="2019" name="Int. J. Syst. Evol. Microbiol.">
        <title>The Global Catalogue of Microorganisms (GCM) 10K type strain sequencing project: providing services to taxonomists for standard genome sequencing and annotation.</title>
        <authorList>
            <consortium name="The Broad Institute Genomics Platform"/>
            <consortium name="The Broad Institute Genome Sequencing Center for Infectious Disease"/>
            <person name="Wu L."/>
            <person name="Ma J."/>
        </authorList>
    </citation>
    <scope>NUCLEOTIDE SEQUENCE [LARGE SCALE GENOMIC DNA]</scope>
    <source>
        <strain evidence="2">JCM 16082</strain>
    </source>
</reference>
<proteinExistence type="predicted"/>
<dbReference type="EMBL" id="BAAAFG010000015">
    <property type="protein sequence ID" value="GAA0872625.1"/>
    <property type="molecule type" value="Genomic_DNA"/>
</dbReference>
<accession>A0ABP3XW15</accession>
<protein>
    <recommendedName>
        <fullName evidence="3">IPExxxVDY family protein</fullName>
    </recommendedName>
</protein>